<evidence type="ECO:0000256" key="1">
    <source>
        <dbReference type="PIRSR" id="PIRSR607822-1"/>
    </source>
</evidence>
<dbReference type="SMART" id="SM01260">
    <property type="entry name" value="LANC_like"/>
    <property type="match status" value="1"/>
</dbReference>
<dbReference type="PANTHER" id="PTHR12736">
    <property type="entry name" value="LANC-LIKE PROTEIN"/>
    <property type="match status" value="1"/>
</dbReference>
<gene>
    <name evidence="3" type="ORF">A4H34_00230</name>
</gene>
<organism evidence="3 4">
    <name type="scientific">Peptidiphaga gingivicola</name>
    <dbReference type="NCBI Taxonomy" id="2741497"/>
    <lineage>
        <taxon>Bacteria</taxon>
        <taxon>Bacillati</taxon>
        <taxon>Actinomycetota</taxon>
        <taxon>Actinomycetes</taxon>
        <taxon>Actinomycetales</taxon>
        <taxon>Actinomycetaceae</taxon>
        <taxon>Peptidiphaga</taxon>
    </lineage>
</organism>
<feature type="region of interest" description="Disordered" evidence="2">
    <location>
        <begin position="1"/>
        <end position="29"/>
    </location>
</feature>
<proteinExistence type="predicted"/>
<keyword evidence="1" id="KW-0479">Metal-binding</keyword>
<protein>
    <recommendedName>
        <fullName evidence="5">Lanthionine synthetase</fullName>
    </recommendedName>
</protein>
<dbReference type="AlphaFoldDB" id="A0A179B369"/>
<dbReference type="Pfam" id="PF05147">
    <property type="entry name" value="LANC_like"/>
    <property type="match status" value="1"/>
</dbReference>
<evidence type="ECO:0000256" key="2">
    <source>
        <dbReference type="SAM" id="MobiDB-lite"/>
    </source>
</evidence>
<dbReference type="Proteomes" id="UP000078368">
    <property type="component" value="Unassembled WGS sequence"/>
</dbReference>
<sequence length="478" mass="52052">MSADEAKRVSADHVERTIGESQGSERESWRLLPENLRRRAGELANDVAERLGDAEADRQIVDRPGNVEPIFGSSMWLPGTLSNGLAGTALMYSLLARSDPRCLQLAHRHLQAALESATWNSQGGLMGGPAGILAAAQGASGVGKNYPGLREKLTTRLAATQTEAVRAYAEALKDGVHWLAYDIMHGVTGVLRVLMDEPSKDARSAVEATNGYLCSHILKRRESGLPGWWVPSELEPIAEDRETYPHGDLNLGMAHGVTGVVATLTTLAERASLTPEMEDALRRAVDWMAMWRQEVDGVPYWPARIPAELNGSPRDAPPQFTRAAWCYGTPGVALTLMRAGRLLGDPGVVDTAVDALVGHLQAPEHAWRLDGPTFCHGYSGALHVLHRAWLIRGDERLRQLALTMASKLIDDMAEPDAPFIFRHWMPDSPEGWQKADSYKRVDSVGLLEGASGVAAVLYSLSLDDPSDLPAWDRVFALS</sequence>
<dbReference type="GO" id="GO:0046872">
    <property type="term" value="F:metal ion binding"/>
    <property type="evidence" value="ECO:0007669"/>
    <property type="project" value="UniProtKB-KW"/>
</dbReference>
<dbReference type="CDD" id="cd04793">
    <property type="entry name" value="LanC"/>
    <property type="match status" value="1"/>
</dbReference>
<dbReference type="SUPFAM" id="SSF158745">
    <property type="entry name" value="LanC-like"/>
    <property type="match status" value="1"/>
</dbReference>
<dbReference type="RefSeq" id="WP_082902943.1">
    <property type="nucleotide sequence ID" value="NZ_LVZK01000001.1"/>
</dbReference>
<dbReference type="Gene3D" id="1.50.10.20">
    <property type="match status" value="1"/>
</dbReference>
<dbReference type="InterPro" id="IPR033889">
    <property type="entry name" value="LanC"/>
</dbReference>
<feature type="binding site" evidence="1">
    <location>
        <position position="375"/>
    </location>
    <ligand>
        <name>Zn(2+)</name>
        <dbReference type="ChEBI" id="CHEBI:29105"/>
    </ligand>
</feature>
<feature type="binding site" evidence="1">
    <location>
        <position position="376"/>
    </location>
    <ligand>
        <name>Zn(2+)</name>
        <dbReference type="ChEBI" id="CHEBI:29105"/>
    </ligand>
</feature>
<keyword evidence="1" id="KW-0862">Zinc</keyword>
<evidence type="ECO:0008006" key="5">
    <source>
        <dbReference type="Google" id="ProtNLM"/>
    </source>
</evidence>
<dbReference type="GO" id="GO:0031179">
    <property type="term" value="P:peptide modification"/>
    <property type="evidence" value="ECO:0007669"/>
    <property type="project" value="InterPro"/>
</dbReference>
<name>A0A179B369_9ACTO</name>
<dbReference type="PRINTS" id="PR01955">
    <property type="entry name" value="LANCFRANKIA"/>
</dbReference>
<keyword evidence="4" id="KW-1185">Reference proteome</keyword>
<evidence type="ECO:0000313" key="4">
    <source>
        <dbReference type="Proteomes" id="UP000078368"/>
    </source>
</evidence>
<dbReference type="PANTHER" id="PTHR12736:SF7">
    <property type="entry name" value="LANC-LIKE PROTEIN 3"/>
    <property type="match status" value="1"/>
</dbReference>
<comment type="caution">
    <text evidence="3">The sequence shown here is derived from an EMBL/GenBank/DDBJ whole genome shotgun (WGS) entry which is preliminary data.</text>
</comment>
<dbReference type="GO" id="GO:0005886">
    <property type="term" value="C:plasma membrane"/>
    <property type="evidence" value="ECO:0007669"/>
    <property type="project" value="TreeGrafter"/>
</dbReference>
<dbReference type="PRINTS" id="PR01950">
    <property type="entry name" value="LANCSUPER"/>
</dbReference>
<dbReference type="EMBL" id="LVZK01000001">
    <property type="protein sequence ID" value="OAP85673.1"/>
    <property type="molecule type" value="Genomic_DNA"/>
</dbReference>
<evidence type="ECO:0000313" key="3">
    <source>
        <dbReference type="EMBL" id="OAP85673.1"/>
    </source>
</evidence>
<dbReference type="OrthoDB" id="1882482at2"/>
<accession>A0A179B369</accession>
<reference evidence="3 4" key="1">
    <citation type="submission" date="2016-04" db="EMBL/GenBank/DDBJ databases">
        <title>Peptidophaga gingivicola gen. nov., sp. nov., isolated from human subgingival plaque.</title>
        <authorList>
            <person name="Beall C.J."/>
            <person name="Mokrzan E.M."/>
            <person name="Griffen A.L."/>
            <person name="Leys E.J."/>
        </authorList>
    </citation>
    <scope>NUCLEOTIDE SEQUENCE [LARGE SCALE GENOMIC DNA]</scope>
    <source>
        <strain evidence="3 4">BA112</strain>
    </source>
</reference>
<dbReference type="InterPro" id="IPR007822">
    <property type="entry name" value="LANC-like"/>
</dbReference>
<dbReference type="STRING" id="1823756.A4H34_00230"/>
<feature type="binding site" evidence="1">
    <location>
        <position position="326"/>
    </location>
    <ligand>
        <name>Zn(2+)</name>
        <dbReference type="ChEBI" id="CHEBI:29105"/>
    </ligand>
</feature>